<proteinExistence type="inferred from homology"/>
<evidence type="ECO:0000256" key="5">
    <source>
        <dbReference type="ARBA" id="ARBA00022741"/>
    </source>
</evidence>
<evidence type="ECO:0000256" key="1">
    <source>
        <dbReference type="ARBA" id="ARBA00000815"/>
    </source>
</evidence>
<dbReference type="PANTHER" id="PTHR13045">
    <property type="entry name" value="5'-NUCLEOTIDASE"/>
    <property type="match status" value="1"/>
</dbReference>
<dbReference type="InterPro" id="IPR036412">
    <property type="entry name" value="HAD-like_sf"/>
</dbReference>
<evidence type="ECO:0000256" key="7">
    <source>
        <dbReference type="ARBA" id="ARBA00022842"/>
    </source>
</evidence>
<keyword evidence="8" id="KW-0546">Nucleotide metabolism</keyword>
<dbReference type="SFLD" id="SFLDG01128">
    <property type="entry name" value="C1.4:_5'-Nucleotidase_Like"/>
    <property type="match status" value="1"/>
</dbReference>
<accession>A0A1F6NL88</accession>
<dbReference type="SFLD" id="SFLDS00003">
    <property type="entry name" value="Haloacid_Dehalogenase"/>
    <property type="match status" value="1"/>
</dbReference>
<comment type="caution">
    <text evidence="9">The sequence shown here is derived from an EMBL/GenBank/DDBJ whole genome shotgun (WGS) entry which is preliminary data.</text>
</comment>
<dbReference type="InterPro" id="IPR023214">
    <property type="entry name" value="HAD_sf"/>
</dbReference>
<evidence type="ECO:0000256" key="3">
    <source>
        <dbReference type="ARBA" id="ARBA00012643"/>
    </source>
</evidence>
<dbReference type="Gene3D" id="3.40.50.1000">
    <property type="entry name" value="HAD superfamily/HAD-like"/>
    <property type="match status" value="1"/>
</dbReference>
<dbReference type="SUPFAM" id="SSF56784">
    <property type="entry name" value="HAD-like"/>
    <property type="match status" value="1"/>
</dbReference>
<dbReference type="GO" id="GO:0000166">
    <property type="term" value="F:nucleotide binding"/>
    <property type="evidence" value="ECO:0007669"/>
    <property type="project" value="UniProtKB-KW"/>
</dbReference>
<reference evidence="9 10" key="1">
    <citation type="journal article" date="2016" name="Nat. Commun.">
        <title>Thousands of microbial genomes shed light on interconnected biogeochemical processes in an aquifer system.</title>
        <authorList>
            <person name="Anantharaman K."/>
            <person name="Brown C.T."/>
            <person name="Hug L.A."/>
            <person name="Sharon I."/>
            <person name="Castelle C.J."/>
            <person name="Probst A.J."/>
            <person name="Thomas B.C."/>
            <person name="Singh A."/>
            <person name="Wilkins M.J."/>
            <person name="Karaoz U."/>
            <person name="Brodie E.L."/>
            <person name="Williams K.H."/>
            <person name="Hubbard S.S."/>
            <person name="Banfield J.F."/>
        </authorList>
    </citation>
    <scope>NUCLEOTIDE SEQUENCE [LARGE SCALE GENOMIC DNA]</scope>
</reference>
<keyword evidence="6" id="KW-0378">Hydrolase</keyword>
<dbReference type="GO" id="GO:0000287">
    <property type="term" value="F:magnesium ion binding"/>
    <property type="evidence" value="ECO:0007669"/>
    <property type="project" value="InterPro"/>
</dbReference>
<sequence length="283" mass="32611">MSEQQILISDPEKLEQTIEKMRADGPEKLHILADFDKTLTRAVVDGQASPSVIAQLRNNKILGQTNYAEQAHALFNKYYTYETDQKLSFAERSEQMKKWWHEHHELLIKCGLDQESINAVVAKKTLQLRTGTLNFVDILHNNNIPLVIMSAAPAYMIARYLAQEDRLYDNIKIIGNWYIFDANGKMIGVEEPIIHVLNKREITLGDKPEFAEIKKRRNVIVLGDTLEDTDMITGFDYDQLIKIGFYNQPTDENLDKYRETFDIVITGDGNMNYVNELLQKIIS</sequence>
<dbReference type="EMBL" id="MFQR01000011">
    <property type="protein sequence ID" value="OGH84625.1"/>
    <property type="molecule type" value="Genomic_DNA"/>
</dbReference>
<evidence type="ECO:0000256" key="4">
    <source>
        <dbReference type="ARBA" id="ARBA00022723"/>
    </source>
</evidence>
<dbReference type="Proteomes" id="UP000177803">
    <property type="component" value="Unassembled WGS sequence"/>
</dbReference>
<evidence type="ECO:0000313" key="9">
    <source>
        <dbReference type="EMBL" id="OGH84625.1"/>
    </source>
</evidence>
<keyword evidence="7" id="KW-0460">Magnesium</keyword>
<name>A0A1F6NL88_9BACT</name>
<dbReference type="AlphaFoldDB" id="A0A1F6NL88"/>
<protein>
    <recommendedName>
        <fullName evidence="3">5'-nucleotidase</fullName>
        <ecNumber evidence="3">3.1.3.5</ecNumber>
    </recommendedName>
</protein>
<comment type="catalytic activity">
    <reaction evidence="1">
        <text>a ribonucleoside 5'-phosphate + H2O = a ribonucleoside + phosphate</text>
        <dbReference type="Rhea" id="RHEA:12484"/>
        <dbReference type="ChEBI" id="CHEBI:15377"/>
        <dbReference type="ChEBI" id="CHEBI:18254"/>
        <dbReference type="ChEBI" id="CHEBI:43474"/>
        <dbReference type="ChEBI" id="CHEBI:58043"/>
        <dbReference type="EC" id="3.1.3.5"/>
    </reaction>
</comment>
<keyword evidence="5" id="KW-0547">Nucleotide-binding</keyword>
<keyword evidence="4" id="KW-0479">Metal-binding</keyword>
<dbReference type="Pfam" id="PF05822">
    <property type="entry name" value="UMPH-1"/>
    <property type="match status" value="1"/>
</dbReference>
<evidence type="ECO:0000256" key="2">
    <source>
        <dbReference type="ARBA" id="ARBA00008389"/>
    </source>
</evidence>
<dbReference type="GO" id="GO:0005737">
    <property type="term" value="C:cytoplasm"/>
    <property type="evidence" value="ECO:0007669"/>
    <property type="project" value="InterPro"/>
</dbReference>
<gene>
    <name evidence="9" type="ORF">A2261_01930</name>
</gene>
<organism evidence="9 10">
    <name type="scientific">Candidatus Magasanikbacteria bacterium RIFOXYA2_FULL_44_8</name>
    <dbReference type="NCBI Taxonomy" id="1798696"/>
    <lineage>
        <taxon>Bacteria</taxon>
        <taxon>Candidatus Magasanikiibacteriota</taxon>
    </lineage>
</organism>
<dbReference type="GO" id="GO:0008253">
    <property type="term" value="F:5'-nucleotidase activity"/>
    <property type="evidence" value="ECO:0007669"/>
    <property type="project" value="UniProtKB-EC"/>
</dbReference>
<evidence type="ECO:0000313" key="10">
    <source>
        <dbReference type="Proteomes" id="UP000177803"/>
    </source>
</evidence>
<evidence type="ECO:0000256" key="8">
    <source>
        <dbReference type="ARBA" id="ARBA00023080"/>
    </source>
</evidence>
<dbReference type="Gene3D" id="1.10.150.340">
    <property type="entry name" value="Pyrimidine 5'-nucleotidase (UMPH-1), N-terminal domain"/>
    <property type="match status" value="1"/>
</dbReference>
<dbReference type="GO" id="GO:0009117">
    <property type="term" value="P:nucleotide metabolic process"/>
    <property type="evidence" value="ECO:0007669"/>
    <property type="project" value="UniProtKB-KW"/>
</dbReference>
<dbReference type="EC" id="3.1.3.5" evidence="3"/>
<dbReference type="InterPro" id="IPR006434">
    <property type="entry name" value="Pyrimidine_nucleotidase_eu"/>
</dbReference>
<dbReference type="PANTHER" id="PTHR13045:SF0">
    <property type="entry name" value="7-METHYLGUANOSINE PHOSPHATE-SPECIFIC 5'-NUCLEOTIDASE"/>
    <property type="match status" value="1"/>
</dbReference>
<comment type="similarity">
    <text evidence="2">Belongs to the pyrimidine 5'-nucleotidase family.</text>
</comment>
<evidence type="ECO:0000256" key="6">
    <source>
        <dbReference type="ARBA" id="ARBA00022801"/>
    </source>
</evidence>